<dbReference type="SUPFAM" id="SSF52540">
    <property type="entry name" value="P-loop containing nucleoside triphosphate hydrolases"/>
    <property type="match status" value="1"/>
</dbReference>
<dbReference type="AlphaFoldDB" id="A0A1R1LBR4"/>
<evidence type="ECO:0000313" key="3">
    <source>
        <dbReference type="Proteomes" id="UP000187085"/>
    </source>
</evidence>
<reference evidence="2 3" key="1">
    <citation type="submission" date="2016-12" db="EMBL/GenBank/DDBJ databases">
        <title>Draft genome of Tersicoccus phoenicis 1P05MA.</title>
        <authorList>
            <person name="Nakajima Y."/>
            <person name="Yoshizawa S."/>
            <person name="Nakamura K."/>
            <person name="Ogura Y."/>
            <person name="Hayashi T."/>
            <person name="Kogure K."/>
        </authorList>
    </citation>
    <scope>NUCLEOTIDE SEQUENCE [LARGE SCALE GENOMIC DNA]</scope>
    <source>
        <strain evidence="2 3">1p05MA</strain>
    </source>
</reference>
<dbReference type="EMBL" id="MRDE01000039">
    <property type="protein sequence ID" value="OMH24985.1"/>
    <property type="molecule type" value="Genomic_DNA"/>
</dbReference>
<evidence type="ECO:0000259" key="1">
    <source>
        <dbReference type="Pfam" id="PF00158"/>
    </source>
</evidence>
<dbReference type="OrthoDB" id="9760760at2"/>
<protein>
    <submittedName>
        <fullName evidence="2">Magnesium chelatase</fullName>
    </submittedName>
</protein>
<gene>
    <name evidence="2" type="ORF">BKD30_06915</name>
</gene>
<accession>A0A1R1LBR4</accession>
<organism evidence="2 3">
    <name type="scientific">Tersicoccus phoenicis</name>
    <dbReference type="NCBI Taxonomy" id="554083"/>
    <lineage>
        <taxon>Bacteria</taxon>
        <taxon>Bacillati</taxon>
        <taxon>Actinomycetota</taxon>
        <taxon>Actinomycetes</taxon>
        <taxon>Micrococcales</taxon>
        <taxon>Micrococcaceae</taxon>
        <taxon>Tersicoccus</taxon>
    </lineage>
</organism>
<dbReference type="FunFam" id="3.40.50.300:FF:000841">
    <property type="entry name" value="Magnesium protoporphyrin chelatase"/>
    <property type="match status" value="1"/>
</dbReference>
<dbReference type="PANTHER" id="PTHR30267">
    <property type="entry name" value="PROTEIN KINASE PRKA"/>
    <property type="match status" value="1"/>
</dbReference>
<keyword evidence="3" id="KW-1185">Reference proteome</keyword>
<dbReference type="GO" id="GO:0005524">
    <property type="term" value="F:ATP binding"/>
    <property type="evidence" value="ECO:0007669"/>
    <property type="project" value="InterPro"/>
</dbReference>
<dbReference type="Pfam" id="PF00158">
    <property type="entry name" value="Sigma54_activat"/>
    <property type="match status" value="1"/>
</dbReference>
<evidence type="ECO:0000313" key="2">
    <source>
        <dbReference type="EMBL" id="OMH24985.1"/>
    </source>
</evidence>
<dbReference type="PANTHER" id="PTHR30267:SF2">
    <property type="entry name" value="PROTEIN PRKA"/>
    <property type="match status" value="1"/>
</dbReference>
<dbReference type="STRING" id="554083.BKD30_06915"/>
<dbReference type="Proteomes" id="UP000187085">
    <property type="component" value="Unassembled WGS sequence"/>
</dbReference>
<proteinExistence type="predicted"/>
<dbReference type="RefSeq" id="WP_076703511.1">
    <property type="nucleotide sequence ID" value="NZ_MRDE01000039.1"/>
</dbReference>
<dbReference type="InterPro" id="IPR002078">
    <property type="entry name" value="Sigma_54_int"/>
</dbReference>
<name>A0A1R1LBR4_9MICC</name>
<dbReference type="GO" id="GO:0006355">
    <property type="term" value="P:regulation of DNA-templated transcription"/>
    <property type="evidence" value="ECO:0007669"/>
    <property type="project" value="InterPro"/>
</dbReference>
<feature type="domain" description="Sigma-54 factor interaction" evidence="1">
    <location>
        <begin position="169"/>
        <end position="227"/>
    </location>
</feature>
<comment type="caution">
    <text evidence="2">The sequence shown here is derived from an EMBL/GenBank/DDBJ whole genome shotgun (WGS) entry which is preliminary data.</text>
</comment>
<dbReference type="GO" id="GO:0004672">
    <property type="term" value="F:protein kinase activity"/>
    <property type="evidence" value="ECO:0007669"/>
    <property type="project" value="TreeGrafter"/>
</dbReference>
<sequence length="462" mass="50738">MSEQPEISTVAQLRAAGHVQKSLREEIRDNLLAALAAGENPWPGLHGFDRTVIPQLERALIAGHDVVLLGERGQGKTRLLRTLTGLLDEWTPVIEGSELNEHPYEPITAESRARAAIDGDRLPIAWRHRSERYVEKLSTPDTSVADMIGDVDPMRVAEGRRLGDPETIHFGLVPRANRGIVALNELPDLAERIQVALLNVMEERDIQIRGYVLRLPLDVLVVASANPEDYTNRGRIITPLKDRFGAEIRTHYPIELDDEVAVVRQEAHLTADVPDVIMEILARFTRALRESSEINQASGVSARFAIAGAETVAAAARHRATVRAGDEPVARLVDLETAVDVLMGKIEFESGEEGRERDILEHRLRTATAEAVREHFRGLDFAPLVEAFDGRRTITTGERVTAAEFLDALPDLSGSTLYDDVAARLDGGSTGHRAGAIELALEGLYLARKLSKESGDGQTVYG</sequence>
<dbReference type="InterPro" id="IPR027417">
    <property type="entry name" value="P-loop_NTPase"/>
</dbReference>
<dbReference type="Gene3D" id="3.40.50.300">
    <property type="entry name" value="P-loop containing nucleotide triphosphate hydrolases"/>
    <property type="match status" value="1"/>
</dbReference>